<dbReference type="InterPro" id="IPR003594">
    <property type="entry name" value="HATPase_dom"/>
</dbReference>
<gene>
    <name evidence="12" type="ORF">E4U92_26700</name>
</gene>
<dbReference type="RefSeq" id="WP_137303011.1">
    <property type="nucleotide sequence ID" value="NZ_BMVD01000022.1"/>
</dbReference>
<dbReference type="GO" id="GO:0030295">
    <property type="term" value="F:protein kinase activator activity"/>
    <property type="evidence" value="ECO:0007669"/>
    <property type="project" value="TreeGrafter"/>
</dbReference>
<dbReference type="GO" id="GO:0005886">
    <property type="term" value="C:plasma membrane"/>
    <property type="evidence" value="ECO:0007669"/>
    <property type="project" value="UniProtKB-SubCell"/>
</dbReference>
<name>A0A4U5WVU1_STRGB</name>
<dbReference type="InterPro" id="IPR005467">
    <property type="entry name" value="His_kinase_dom"/>
</dbReference>
<dbReference type="InterPro" id="IPR029016">
    <property type="entry name" value="GAF-like_dom_sf"/>
</dbReference>
<dbReference type="PRINTS" id="PR00344">
    <property type="entry name" value="BCTRLSENSOR"/>
</dbReference>
<dbReference type="SUPFAM" id="SSF55781">
    <property type="entry name" value="GAF domain-like"/>
    <property type="match status" value="1"/>
</dbReference>
<organism evidence="12 13">
    <name type="scientific">Streptomyces galbus</name>
    <dbReference type="NCBI Taxonomy" id="33898"/>
    <lineage>
        <taxon>Bacteria</taxon>
        <taxon>Bacillati</taxon>
        <taxon>Actinomycetota</taxon>
        <taxon>Actinomycetes</taxon>
        <taxon>Kitasatosporales</taxon>
        <taxon>Streptomycetaceae</taxon>
        <taxon>Streptomyces</taxon>
    </lineage>
</organism>
<dbReference type="PANTHER" id="PTHR42878:SF7">
    <property type="entry name" value="SENSOR HISTIDINE KINASE GLRK"/>
    <property type="match status" value="1"/>
</dbReference>
<dbReference type="Gene3D" id="3.30.565.10">
    <property type="entry name" value="Histidine kinase-like ATPase, C-terminal domain"/>
    <property type="match status" value="1"/>
</dbReference>
<dbReference type="SUPFAM" id="SSF55874">
    <property type="entry name" value="ATPase domain of HSP90 chaperone/DNA topoisomerase II/histidine kinase"/>
    <property type="match status" value="1"/>
</dbReference>
<keyword evidence="4" id="KW-0597">Phosphoprotein</keyword>
<dbReference type="SMART" id="SM00387">
    <property type="entry name" value="HATPase_c"/>
    <property type="match status" value="1"/>
</dbReference>
<evidence type="ECO:0000256" key="10">
    <source>
        <dbReference type="ARBA" id="ARBA00039401"/>
    </source>
</evidence>
<sequence length="409" mass="43844">MAVGDDPAEHRRLAVLERYGIVGAPAPPDLDAIVRLTARVCEAPQAAVNIISADRQHQIAAVGIEPTVCSRSDSMCAVSITAPGQVMVPDARQDPRFAANPWVTAPTGAVRFYAASQLHSPEGETLGTLCVFAQEVRSLTARQRQALDDLASLVVDVLDLHRHRQLLHHALLAADQVRTELERSNTALEQFAGQVSHDLKNPLTGITGHAGLLAELPGVSGDTHASAFVHRIEAASDRMNRTIEAALSLARTGGALHLTDTDLQALVQETVEDLREELTGARAHVCLGVLPVVPCDSTQIRRLLQNLMANAVKYRRPDRPARIEVSCDNDADGWNLRVTDNGVGIPAEQRRHVLEPFVRLDSSRPGSGIGLATCLRIAVAHRGTLAIDAAPGGGTMVTCHLPYPPGTRD</sequence>
<evidence type="ECO:0000313" key="13">
    <source>
        <dbReference type="Proteomes" id="UP000308632"/>
    </source>
</evidence>
<proteinExistence type="predicted"/>
<dbReference type="PROSITE" id="PS50109">
    <property type="entry name" value="HIS_KIN"/>
    <property type="match status" value="1"/>
</dbReference>
<evidence type="ECO:0000256" key="2">
    <source>
        <dbReference type="ARBA" id="ARBA00004236"/>
    </source>
</evidence>
<dbReference type="CDD" id="cd00082">
    <property type="entry name" value="HisKA"/>
    <property type="match status" value="1"/>
</dbReference>
<dbReference type="InterPro" id="IPR036890">
    <property type="entry name" value="HATPase_C_sf"/>
</dbReference>
<keyword evidence="5" id="KW-0808">Transferase</keyword>
<reference evidence="12 13" key="1">
    <citation type="submission" date="2019-04" db="EMBL/GenBank/DDBJ databases">
        <title>Streptomyces lasaliensis sp.nov., an Actinomycete isolated from soil which produces the polyether antibiotic lasalocid.</title>
        <authorList>
            <person name="Erwin G."/>
            <person name="Haber C."/>
        </authorList>
    </citation>
    <scope>NUCLEOTIDE SEQUENCE [LARGE SCALE GENOMIC DNA]</scope>
    <source>
        <strain evidence="12 13">DSM 40089</strain>
    </source>
</reference>
<dbReference type="InterPro" id="IPR036097">
    <property type="entry name" value="HisK_dim/P_sf"/>
</dbReference>
<dbReference type="GO" id="GO:0007234">
    <property type="term" value="P:osmosensory signaling via phosphorelay pathway"/>
    <property type="evidence" value="ECO:0007669"/>
    <property type="project" value="TreeGrafter"/>
</dbReference>
<keyword evidence="7 12" id="KW-0418">Kinase</keyword>
<evidence type="ECO:0000259" key="11">
    <source>
        <dbReference type="PROSITE" id="PS50109"/>
    </source>
</evidence>
<evidence type="ECO:0000256" key="5">
    <source>
        <dbReference type="ARBA" id="ARBA00022679"/>
    </source>
</evidence>
<keyword evidence="8" id="KW-0067">ATP-binding</keyword>
<dbReference type="InterPro" id="IPR004358">
    <property type="entry name" value="Sig_transdc_His_kin-like_C"/>
</dbReference>
<dbReference type="Pfam" id="PF00512">
    <property type="entry name" value="HisKA"/>
    <property type="match status" value="1"/>
</dbReference>
<protein>
    <recommendedName>
        <fullName evidence="10">Sensor-like histidine kinase SenX3</fullName>
        <ecNumber evidence="3">2.7.13.3</ecNumber>
    </recommendedName>
</protein>
<feature type="domain" description="Histidine kinase" evidence="11">
    <location>
        <begin position="194"/>
        <end position="405"/>
    </location>
</feature>
<evidence type="ECO:0000313" key="12">
    <source>
        <dbReference type="EMBL" id="TKT06637.1"/>
    </source>
</evidence>
<dbReference type="EMBL" id="SZPR01000021">
    <property type="protein sequence ID" value="TKT06637.1"/>
    <property type="molecule type" value="Genomic_DNA"/>
</dbReference>
<accession>A0A4U5WVU1</accession>
<dbReference type="Proteomes" id="UP000308632">
    <property type="component" value="Unassembled WGS sequence"/>
</dbReference>
<evidence type="ECO:0000256" key="7">
    <source>
        <dbReference type="ARBA" id="ARBA00022777"/>
    </source>
</evidence>
<dbReference type="InterPro" id="IPR003661">
    <property type="entry name" value="HisK_dim/P_dom"/>
</dbReference>
<evidence type="ECO:0000256" key="3">
    <source>
        <dbReference type="ARBA" id="ARBA00012438"/>
    </source>
</evidence>
<dbReference type="Gene3D" id="3.30.450.40">
    <property type="match status" value="1"/>
</dbReference>
<dbReference type="GO" id="GO:0000155">
    <property type="term" value="F:phosphorelay sensor kinase activity"/>
    <property type="evidence" value="ECO:0007669"/>
    <property type="project" value="InterPro"/>
</dbReference>
<evidence type="ECO:0000256" key="1">
    <source>
        <dbReference type="ARBA" id="ARBA00000085"/>
    </source>
</evidence>
<dbReference type="GO" id="GO:0000156">
    <property type="term" value="F:phosphorelay response regulator activity"/>
    <property type="evidence" value="ECO:0007669"/>
    <property type="project" value="TreeGrafter"/>
</dbReference>
<evidence type="ECO:0000256" key="9">
    <source>
        <dbReference type="ARBA" id="ARBA00023012"/>
    </source>
</evidence>
<dbReference type="SUPFAM" id="SSF47384">
    <property type="entry name" value="Homodimeric domain of signal transducing histidine kinase"/>
    <property type="match status" value="1"/>
</dbReference>
<keyword evidence="9" id="KW-0902">Two-component regulatory system</keyword>
<dbReference type="Gene3D" id="1.10.287.130">
    <property type="match status" value="1"/>
</dbReference>
<comment type="caution">
    <text evidence="12">The sequence shown here is derived from an EMBL/GenBank/DDBJ whole genome shotgun (WGS) entry which is preliminary data.</text>
</comment>
<dbReference type="GO" id="GO:0005524">
    <property type="term" value="F:ATP binding"/>
    <property type="evidence" value="ECO:0007669"/>
    <property type="project" value="UniProtKB-KW"/>
</dbReference>
<comment type="catalytic activity">
    <reaction evidence="1">
        <text>ATP + protein L-histidine = ADP + protein N-phospho-L-histidine.</text>
        <dbReference type="EC" id="2.7.13.3"/>
    </reaction>
</comment>
<dbReference type="PANTHER" id="PTHR42878">
    <property type="entry name" value="TWO-COMPONENT HISTIDINE KINASE"/>
    <property type="match status" value="1"/>
</dbReference>
<dbReference type="EC" id="2.7.13.3" evidence="3"/>
<keyword evidence="6" id="KW-0547">Nucleotide-binding</keyword>
<evidence type="ECO:0000256" key="4">
    <source>
        <dbReference type="ARBA" id="ARBA00022553"/>
    </source>
</evidence>
<evidence type="ECO:0000256" key="8">
    <source>
        <dbReference type="ARBA" id="ARBA00022840"/>
    </source>
</evidence>
<dbReference type="SMART" id="SM00388">
    <property type="entry name" value="HisKA"/>
    <property type="match status" value="1"/>
</dbReference>
<dbReference type="AlphaFoldDB" id="A0A4U5WVU1"/>
<dbReference type="InterPro" id="IPR050351">
    <property type="entry name" value="BphY/WalK/GraS-like"/>
</dbReference>
<comment type="subcellular location">
    <subcellularLocation>
        <location evidence="2">Cell membrane</location>
    </subcellularLocation>
</comment>
<dbReference type="InterPro" id="IPR003018">
    <property type="entry name" value="GAF"/>
</dbReference>
<dbReference type="Pfam" id="PF01590">
    <property type="entry name" value="GAF"/>
    <property type="match status" value="1"/>
</dbReference>
<evidence type="ECO:0000256" key="6">
    <source>
        <dbReference type="ARBA" id="ARBA00022741"/>
    </source>
</evidence>
<dbReference type="Pfam" id="PF02518">
    <property type="entry name" value="HATPase_c"/>
    <property type="match status" value="1"/>
</dbReference>